<evidence type="ECO:0000256" key="1">
    <source>
        <dbReference type="SAM" id="MobiDB-lite"/>
    </source>
</evidence>
<name>A0A5J4WYI4_9EUKA</name>
<protein>
    <submittedName>
        <fullName evidence="2">Uncharacterized protein</fullName>
    </submittedName>
</protein>
<evidence type="ECO:0000313" key="3">
    <source>
        <dbReference type="Proteomes" id="UP000324800"/>
    </source>
</evidence>
<dbReference type="AlphaFoldDB" id="A0A5J4WYI4"/>
<dbReference type="EMBL" id="SNRW01000786">
    <property type="protein sequence ID" value="KAA6399269.1"/>
    <property type="molecule type" value="Genomic_DNA"/>
</dbReference>
<evidence type="ECO:0000313" key="2">
    <source>
        <dbReference type="EMBL" id="KAA6399269.1"/>
    </source>
</evidence>
<dbReference type="Proteomes" id="UP000324800">
    <property type="component" value="Unassembled WGS sequence"/>
</dbReference>
<feature type="region of interest" description="Disordered" evidence="1">
    <location>
        <begin position="1"/>
        <end position="23"/>
    </location>
</feature>
<proteinExistence type="predicted"/>
<organism evidence="2 3">
    <name type="scientific">Streblomastix strix</name>
    <dbReference type="NCBI Taxonomy" id="222440"/>
    <lineage>
        <taxon>Eukaryota</taxon>
        <taxon>Metamonada</taxon>
        <taxon>Preaxostyla</taxon>
        <taxon>Oxymonadida</taxon>
        <taxon>Streblomastigidae</taxon>
        <taxon>Streblomastix</taxon>
    </lineage>
</organism>
<gene>
    <name evidence="2" type="ORF">EZS28_005206</name>
</gene>
<accession>A0A5J4WYI4</accession>
<reference evidence="2 3" key="1">
    <citation type="submission" date="2019-03" db="EMBL/GenBank/DDBJ databases">
        <title>Single cell metagenomics reveals metabolic interactions within the superorganism composed of flagellate Streblomastix strix and complex community of Bacteroidetes bacteria on its surface.</title>
        <authorList>
            <person name="Treitli S.C."/>
            <person name="Kolisko M."/>
            <person name="Husnik F."/>
            <person name="Keeling P."/>
            <person name="Hampl V."/>
        </authorList>
    </citation>
    <scope>NUCLEOTIDE SEQUENCE [LARGE SCALE GENOMIC DNA]</scope>
    <source>
        <strain evidence="2">ST1C</strain>
    </source>
</reference>
<sequence>MQKSSTQRISQPKLREKPGQAATINSLRSLVTGNVSKPRLSAPVNHLSTNLGINSNDLPSTMDLAPIFYVDITPGGFWFKIFGRPNPRTT</sequence>
<comment type="caution">
    <text evidence="2">The sequence shown here is derived from an EMBL/GenBank/DDBJ whole genome shotgun (WGS) entry which is preliminary data.</text>
</comment>
<feature type="compositionally biased region" description="Polar residues" evidence="1">
    <location>
        <begin position="1"/>
        <end position="10"/>
    </location>
</feature>